<dbReference type="Gene3D" id="3.30.420.10">
    <property type="entry name" value="Ribonuclease H-like superfamily/Ribonuclease H"/>
    <property type="match status" value="1"/>
</dbReference>
<dbReference type="AlphaFoldDB" id="A0A193LDH9"/>
<dbReference type="InterPro" id="IPR001584">
    <property type="entry name" value="Integrase_cat-core"/>
</dbReference>
<reference evidence="2 3" key="1">
    <citation type="submission" date="2016-06" db="EMBL/GenBank/DDBJ databases">
        <title>Complete genome sequence of a deep-branching marine Gamma Proteobacterium Woeseia oceani type strain XK5.</title>
        <authorList>
            <person name="Mu D."/>
            <person name="Du Z."/>
        </authorList>
    </citation>
    <scope>NUCLEOTIDE SEQUENCE [LARGE SCALE GENOMIC DNA]</scope>
    <source>
        <strain evidence="2 3">XK5</strain>
    </source>
</reference>
<dbReference type="GO" id="GO:0015074">
    <property type="term" value="P:DNA integration"/>
    <property type="evidence" value="ECO:0007669"/>
    <property type="project" value="InterPro"/>
</dbReference>
<dbReference type="Proteomes" id="UP000092695">
    <property type="component" value="Chromosome"/>
</dbReference>
<dbReference type="PANTHER" id="PTHR47515:SF2">
    <property type="entry name" value="INTEGRASE CORE DOMAIN PROTEIN"/>
    <property type="match status" value="1"/>
</dbReference>
<evidence type="ECO:0000313" key="3">
    <source>
        <dbReference type="Proteomes" id="UP000092695"/>
    </source>
</evidence>
<sequence length="266" mass="31291">MATNVVAAQGLSIRRACRVFSISETCYRYQPKLSDDNALIADWLLRLTYANRRWGFGLCFLYLRSVQGLPYNHKRVYRIYCELELNLRIKPKRRLKRDKPDPLAVPRKKNTVWSIDFMHDRLEDSRAFRTFNVLDDYNREGLGIEVDLSLPSARIIRALDQIIEWRGQPQVIRADNGPENISAEFRAWAMTRGIHLLFIQPGKPQQNAYVERFNRTVRHEWLDEHLFESIEHTQQTATEWLWRYNAERPNMALGGITPYQKLANAA</sequence>
<dbReference type="NCBIfam" id="NF033516">
    <property type="entry name" value="transpos_IS3"/>
    <property type="match status" value="1"/>
</dbReference>
<dbReference type="PROSITE" id="PS50994">
    <property type="entry name" value="INTEGRASE"/>
    <property type="match status" value="1"/>
</dbReference>
<evidence type="ECO:0000259" key="1">
    <source>
        <dbReference type="PROSITE" id="PS50994"/>
    </source>
</evidence>
<feature type="domain" description="Integrase catalytic" evidence="1">
    <location>
        <begin position="102"/>
        <end position="266"/>
    </location>
</feature>
<dbReference type="InterPro" id="IPR048020">
    <property type="entry name" value="Transpos_IS3"/>
</dbReference>
<dbReference type="InterPro" id="IPR012337">
    <property type="entry name" value="RNaseH-like_sf"/>
</dbReference>
<dbReference type="KEGG" id="woc:BA177_03750"/>
<dbReference type="GO" id="GO:0003676">
    <property type="term" value="F:nucleic acid binding"/>
    <property type="evidence" value="ECO:0007669"/>
    <property type="project" value="InterPro"/>
</dbReference>
<organism evidence="2 3">
    <name type="scientific">Woeseia oceani</name>
    <dbReference type="NCBI Taxonomy" id="1548547"/>
    <lineage>
        <taxon>Bacteria</taxon>
        <taxon>Pseudomonadati</taxon>
        <taxon>Pseudomonadota</taxon>
        <taxon>Gammaproteobacteria</taxon>
        <taxon>Woeseiales</taxon>
        <taxon>Woeseiaceae</taxon>
        <taxon>Woeseia</taxon>
    </lineage>
</organism>
<dbReference type="EMBL" id="CP016268">
    <property type="protein sequence ID" value="ANO50439.1"/>
    <property type="molecule type" value="Genomic_DNA"/>
</dbReference>
<dbReference type="SUPFAM" id="SSF53098">
    <property type="entry name" value="Ribonuclease H-like"/>
    <property type="match status" value="1"/>
</dbReference>
<dbReference type="PANTHER" id="PTHR47515">
    <property type="entry name" value="LOW CALCIUM RESPONSE LOCUS PROTEIN T"/>
    <property type="match status" value="1"/>
</dbReference>
<dbReference type="Pfam" id="PF13683">
    <property type="entry name" value="rve_3"/>
    <property type="match status" value="1"/>
</dbReference>
<gene>
    <name evidence="2" type="ORF">BA177_03750</name>
</gene>
<dbReference type="STRING" id="1548547.BA177_03750"/>
<protein>
    <recommendedName>
        <fullName evidence="1">Integrase catalytic domain-containing protein</fullName>
    </recommendedName>
</protein>
<accession>A0A193LDH9</accession>
<name>A0A193LDH9_9GAMM</name>
<keyword evidence="3" id="KW-1185">Reference proteome</keyword>
<evidence type="ECO:0000313" key="2">
    <source>
        <dbReference type="EMBL" id="ANO50439.1"/>
    </source>
</evidence>
<dbReference type="InterPro" id="IPR036397">
    <property type="entry name" value="RNaseH_sf"/>
</dbReference>
<proteinExistence type="predicted"/>